<reference evidence="1 2" key="1">
    <citation type="submission" date="2019-12" db="EMBL/GenBank/DDBJ databases">
        <title>Genomic-based taxomic classification of the family Erythrobacteraceae.</title>
        <authorList>
            <person name="Xu L."/>
        </authorList>
    </citation>
    <scope>NUCLEOTIDE SEQUENCE [LARGE SCALE GENOMIC DNA]</scope>
    <source>
        <strain evidence="1 2">DSM 18604</strain>
    </source>
</reference>
<evidence type="ECO:0000313" key="2">
    <source>
        <dbReference type="Proteomes" id="UP000460561"/>
    </source>
</evidence>
<accession>A0A845A712</accession>
<organism evidence="1 2">
    <name type="scientific">Altericroceibacterium indicum</name>
    <dbReference type="NCBI Taxonomy" id="374177"/>
    <lineage>
        <taxon>Bacteria</taxon>
        <taxon>Pseudomonadati</taxon>
        <taxon>Pseudomonadota</taxon>
        <taxon>Alphaproteobacteria</taxon>
        <taxon>Sphingomonadales</taxon>
        <taxon>Erythrobacteraceae</taxon>
        <taxon>Altericroceibacterium</taxon>
    </lineage>
</organism>
<comment type="caution">
    <text evidence="1">The sequence shown here is derived from an EMBL/GenBank/DDBJ whole genome shotgun (WGS) entry which is preliminary data.</text>
</comment>
<name>A0A845A712_9SPHN</name>
<keyword evidence="2" id="KW-1185">Reference proteome</keyword>
<dbReference type="Proteomes" id="UP000460561">
    <property type="component" value="Unassembled WGS sequence"/>
</dbReference>
<proteinExistence type="predicted"/>
<dbReference type="SUPFAM" id="SSF56935">
    <property type="entry name" value="Porins"/>
    <property type="match status" value="1"/>
</dbReference>
<dbReference type="RefSeq" id="WP_160738470.1">
    <property type="nucleotide sequence ID" value="NZ_WTYQ01000001.1"/>
</dbReference>
<dbReference type="AlphaFoldDB" id="A0A845A712"/>
<gene>
    <name evidence="1" type="ORF">GRI39_04660</name>
</gene>
<sequence>MMTVAAVGLPCVAQGQDVAQGQGAEAMESSSLPQSTRSAPIDIRPYIEAAQVVNAEISPGNDVVTYSRLAAGVDALLKGQHSSASASLRYERRIGWNGNNGNDGDTLSGLVRASAAIIPRTLTIEAGGMASRQSFNGTGVTTAGGLVDRDLTRQIYSVFAGPALTTNIGPARIESAYRFGYTKVNQPNAVISDDGAALVNSFDDSISQQASARISTRPGDVLPVGLALSGQWSQEDISALDQRVRNNYLRADITAPLSPTFALLGGIGYEDVQVSSREVLLDDENNPVIDSKGRYVTDKSKPREIAYEADGLIWDVGVEWRPSRRTTLEAHYGRRYNSSTYYGSLSYAPSRRSRMNLSVYDTISGFGGAMSNGLSALSTDFTAVRNPISGDLGGCVAGEEGEGNDCLIGSLGPIRSLTYRMRGVSLTYTLDLGRTKAGLGAGFESRKYIAPAGPIYADYSGRVDHNYWVSVFASRQIDARSRLTGNIYANWYDSDLPLQANGMGWSTSLAYYRNLMNGLSGTAAIGLDGFTREELADYIVGSAMLGMRYSF</sequence>
<dbReference type="OrthoDB" id="7416805at2"/>
<evidence type="ECO:0000313" key="1">
    <source>
        <dbReference type="EMBL" id="MXP25337.1"/>
    </source>
</evidence>
<dbReference type="EMBL" id="WTYQ01000001">
    <property type="protein sequence ID" value="MXP25337.1"/>
    <property type="molecule type" value="Genomic_DNA"/>
</dbReference>
<protein>
    <submittedName>
        <fullName evidence="1">Preprotein translocase subunit YajC</fullName>
    </submittedName>
</protein>